<dbReference type="RefSeq" id="XP_040653325.1">
    <property type="nucleotide sequence ID" value="XM_040803221.1"/>
</dbReference>
<feature type="chain" id="PRO_5007580359" evidence="2">
    <location>
        <begin position="20"/>
        <end position="753"/>
    </location>
</feature>
<proteinExistence type="predicted"/>
<accession>A0A151GA55</accession>
<sequence>MIIDVKKCLLLGLVALSEALQAHHGHMTFKRGLPGPVGDDRIPATIRLGNKDWTRSEMSSVIRKALKDPNGSKHFQNRGLEKVGNNWQEKKGPLFSGQGTEGKLVEVDLKENPRVRGPFRAIVTKAGHFVGITEHEVGNNVKSIYDVNQKIARGDFLKVPERIPAGGKQISRAQIAEAMNGKSRTLLREGTDKGSWRAPIKMPAVKGRLPLPSVPGKPADEFFVVFDGNKFVRVEDKNKNSIYPVPQKAGTSRCKRAGADCDWEPSEKESNGAGGSDASSQRPEGTAEGTNEGAGEELSVIIEKASRQEFKELAVRYRLGSVVGKHFHMDLATFRSDKLRYRPFGAARIGASPKLGTKALKSAGTSLKMLGAGLYLHGVIEAFTHQTSAIDRVAAVTAIVPLVGCATSLAASGSHEAIGSFEAVDTFFCVAGDVLLFTPYAPAGLAIHISRFFIGLVRYLASGSSAERLRAATRARDDAWRMFLDEGLYRTLSSDEFGRKLGSVLAVESLAFLSEGAQTIGIFEASRQHSMTLTNDTVEQGQLEDFFQNVTANVRSRLSAEVVARQREVLFELIEKARDQHEQGSARAYAESFNEQFISEKLADDDDEATGQAGSSAPPAAFRDLPATASPDEASKALEALPVDERVHWEQEGLSRREADVISIQQTHAVMQQLDGRMAREAMVKASPTLDAAHAQEVQLLATMMLGSRLRHWGRSDDGKIRFFPASVASDPASTIGSVLGLDVEDVKATLGR</sequence>
<dbReference type="STRING" id="98403.A0A151GA55"/>
<keyword evidence="2" id="KW-0732">Signal</keyword>
<dbReference type="Proteomes" id="UP000076580">
    <property type="component" value="Chromosome 03"/>
</dbReference>
<feature type="region of interest" description="Disordered" evidence="1">
    <location>
        <begin position="606"/>
        <end position="632"/>
    </location>
</feature>
<dbReference type="GeneID" id="63718565"/>
<dbReference type="EMBL" id="LAYC01000003">
    <property type="protein sequence ID" value="KYK53973.1"/>
    <property type="molecule type" value="Genomic_DNA"/>
</dbReference>
<organism evidence="3 4">
    <name type="scientific">Drechmeria coniospora</name>
    <name type="common">Nematophagous fungus</name>
    <name type="synonym">Meria coniospora</name>
    <dbReference type="NCBI Taxonomy" id="98403"/>
    <lineage>
        <taxon>Eukaryota</taxon>
        <taxon>Fungi</taxon>
        <taxon>Dikarya</taxon>
        <taxon>Ascomycota</taxon>
        <taxon>Pezizomycotina</taxon>
        <taxon>Sordariomycetes</taxon>
        <taxon>Hypocreomycetidae</taxon>
        <taxon>Hypocreales</taxon>
        <taxon>Ophiocordycipitaceae</taxon>
        <taxon>Drechmeria</taxon>
    </lineage>
</organism>
<protein>
    <submittedName>
        <fullName evidence="3">Uncharacterized protein</fullName>
    </submittedName>
</protein>
<feature type="region of interest" description="Disordered" evidence="1">
    <location>
        <begin position="242"/>
        <end position="296"/>
    </location>
</feature>
<reference evidence="3 4" key="1">
    <citation type="journal article" date="2016" name="Sci. Rep.">
        <title>Insights into Adaptations to a Near-Obligate Nematode Endoparasitic Lifestyle from the Finished Genome of Drechmeria coniospora.</title>
        <authorList>
            <person name="Zhang L."/>
            <person name="Zhou Z."/>
            <person name="Guo Q."/>
            <person name="Fokkens L."/>
            <person name="Miskei M."/>
            <person name="Pocsi I."/>
            <person name="Zhang W."/>
            <person name="Chen M."/>
            <person name="Wang L."/>
            <person name="Sun Y."/>
            <person name="Donzelli B.G."/>
            <person name="Gibson D.M."/>
            <person name="Nelson D.R."/>
            <person name="Luo J.G."/>
            <person name="Rep M."/>
            <person name="Liu H."/>
            <person name="Yang S."/>
            <person name="Wang J."/>
            <person name="Krasnoff S.B."/>
            <person name="Xu Y."/>
            <person name="Molnar I."/>
            <person name="Lin M."/>
        </authorList>
    </citation>
    <scope>NUCLEOTIDE SEQUENCE [LARGE SCALE GENOMIC DNA]</scope>
    <source>
        <strain evidence="3 4">ARSEF 6962</strain>
    </source>
</reference>
<keyword evidence="4" id="KW-1185">Reference proteome</keyword>
<name>A0A151GA55_DRECN</name>
<dbReference type="AlphaFoldDB" id="A0A151GA55"/>
<evidence type="ECO:0000313" key="3">
    <source>
        <dbReference type="EMBL" id="KYK53973.1"/>
    </source>
</evidence>
<evidence type="ECO:0000256" key="1">
    <source>
        <dbReference type="SAM" id="MobiDB-lite"/>
    </source>
</evidence>
<gene>
    <name evidence="3" type="ORF">DCS_05922</name>
</gene>
<feature type="compositionally biased region" description="Low complexity" evidence="1">
    <location>
        <begin position="284"/>
        <end position="296"/>
    </location>
</feature>
<dbReference type="InParanoid" id="A0A151GA55"/>
<evidence type="ECO:0000256" key="2">
    <source>
        <dbReference type="SAM" id="SignalP"/>
    </source>
</evidence>
<feature type="signal peptide" evidence="2">
    <location>
        <begin position="1"/>
        <end position="19"/>
    </location>
</feature>
<evidence type="ECO:0000313" key="4">
    <source>
        <dbReference type="Proteomes" id="UP000076580"/>
    </source>
</evidence>
<comment type="caution">
    <text evidence="3">The sequence shown here is derived from an EMBL/GenBank/DDBJ whole genome shotgun (WGS) entry which is preliminary data.</text>
</comment>